<dbReference type="PANTHER" id="PTHR11630">
    <property type="entry name" value="DNA REPLICATION LICENSING FACTOR MCM FAMILY MEMBER"/>
    <property type="match status" value="1"/>
</dbReference>
<comment type="similarity">
    <text evidence="1">Belongs to the MCM family.</text>
</comment>
<dbReference type="GO" id="GO:0003697">
    <property type="term" value="F:single-stranded DNA binding"/>
    <property type="evidence" value="ECO:0007669"/>
    <property type="project" value="TreeGrafter"/>
</dbReference>
<feature type="compositionally biased region" description="Acidic residues" evidence="3">
    <location>
        <begin position="35"/>
        <end position="65"/>
    </location>
</feature>
<dbReference type="Gene3D" id="2.40.50.140">
    <property type="entry name" value="Nucleic acid-binding proteins"/>
    <property type="match status" value="1"/>
</dbReference>
<dbReference type="InterPro" id="IPR008045">
    <property type="entry name" value="MCM2"/>
</dbReference>
<reference evidence="6" key="1">
    <citation type="submission" date="2014-12" db="EMBL/GenBank/DDBJ databases">
        <title>Insight into the proteome of Arion vulgaris.</title>
        <authorList>
            <person name="Aradska J."/>
            <person name="Bulat T."/>
            <person name="Smidak R."/>
            <person name="Sarate P."/>
            <person name="Gangsoo J."/>
            <person name="Sialana F."/>
            <person name="Bilban M."/>
            <person name="Lubec G."/>
        </authorList>
    </citation>
    <scope>NUCLEOTIDE SEQUENCE</scope>
    <source>
        <tissue evidence="6">Skin</tissue>
    </source>
</reference>
<dbReference type="InterPro" id="IPR012340">
    <property type="entry name" value="NA-bd_OB-fold"/>
</dbReference>
<evidence type="ECO:0000259" key="5">
    <source>
        <dbReference type="Pfam" id="PF17207"/>
    </source>
</evidence>
<proteinExistence type="inferred from homology"/>
<dbReference type="PRINTS" id="PR01658">
    <property type="entry name" value="MCMPROTEIN2"/>
</dbReference>
<dbReference type="GO" id="GO:0043138">
    <property type="term" value="F:3'-5' DNA helicase activity"/>
    <property type="evidence" value="ECO:0007669"/>
    <property type="project" value="TreeGrafter"/>
</dbReference>
<dbReference type="EMBL" id="HACG01036678">
    <property type="protein sequence ID" value="CEK83543.1"/>
    <property type="molecule type" value="Transcribed_RNA"/>
</dbReference>
<organism evidence="6">
    <name type="scientific">Arion vulgaris</name>
    <dbReference type="NCBI Taxonomy" id="1028688"/>
    <lineage>
        <taxon>Eukaryota</taxon>
        <taxon>Metazoa</taxon>
        <taxon>Spiralia</taxon>
        <taxon>Lophotrochozoa</taxon>
        <taxon>Mollusca</taxon>
        <taxon>Gastropoda</taxon>
        <taxon>Heterobranchia</taxon>
        <taxon>Euthyneura</taxon>
        <taxon>Panpulmonata</taxon>
        <taxon>Eupulmonata</taxon>
        <taxon>Stylommatophora</taxon>
        <taxon>Helicina</taxon>
        <taxon>Arionoidea</taxon>
        <taxon>Arionidae</taxon>
        <taxon>Arion</taxon>
    </lineage>
</organism>
<dbReference type="GO" id="GO:0005634">
    <property type="term" value="C:nucleus"/>
    <property type="evidence" value="ECO:0007669"/>
    <property type="project" value="InterPro"/>
</dbReference>
<sequence>MADETSSDADPFSTASSPARAREPLTSSPGRDLPPFEDDSELLGNEDPDQEEEEEGENLFGDDIERDYQPIPELDVYEDVGLDTSEYSEISVTQRQEAEREIRDREREEGVKAGRMRRGLLYDDSDDDDDRPARKRRMAERAAEGITAEEDEMIESIENLEDMKGHTVREWVSMLGPKTEIKHRFKNFLRTYVDQKGHNVYREKIRQMVELNKESLVIDYNMLASMEQVLAYFLPEAPAEMLSNLDEAAKEVVFNMYPNYERIAKSIHVRIADLPLIEEIRSLRQLHLNQLIRTNGVVTSVTGVLPQLSVIRYDCNKCSFVLGPFYQTQNTEIKPGSCPECQSQGPFEINMEQTVYKLPASDYPGKPRQSSSWTFTSI</sequence>
<evidence type="ECO:0000256" key="3">
    <source>
        <dbReference type="SAM" id="MobiDB-lite"/>
    </source>
</evidence>
<name>A0A0B7ARQ2_9EUPU</name>
<evidence type="ECO:0000256" key="2">
    <source>
        <dbReference type="ARBA" id="ARBA00023306"/>
    </source>
</evidence>
<dbReference type="GO" id="GO:0005524">
    <property type="term" value="F:ATP binding"/>
    <property type="evidence" value="ECO:0007669"/>
    <property type="project" value="InterPro"/>
</dbReference>
<feature type="domain" description="MCM N-terminal" evidence="4">
    <location>
        <begin position="182"/>
        <end position="272"/>
    </location>
</feature>
<dbReference type="SUPFAM" id="SSF50249">
    <property type="entry name" value="Nucleic acid-binding proteins"/>
    <property type="match status" value="1"/>
</dbReference>
<dbReference type="FunFam" id="3.30.1640.10:FF:000005">
    <property type="entry name" value="DNA helicase"/>
    <property type="match status" value="1"/>
</dbReference>
<dbReference type="PANTHER" id="PTHR11630:SF44">
    <property type="entry name" value="DNA REPLICATION LICENSING FACTOR MCM2"/>
    <property type="match status" value="1"/>
</dbReference>
<protein>
    <submittedName>
        <fullName evidence="6">Uncharacterized protein</fullName>
    </submittedName>
</protein>
<evidence type="ECO:0000256" key="1">
    <source>
        <dbReference type="ARBA" id="ARBA00008010"/>
    </source>
</evidence>
<evidence type="ECO:0000313" key="6">
    <source>
        <dbReference type="EMBL" id="CEK83543.1"/>
    </source>
</evidence>
<dbReference type="EMBL" id="HACG01036679">
    <property type="protein sequence ID" value="CEK83544.1"/>
    <property type="molecule type" value="Transcribed_RNA"/>
</dbReference>
<dbReference type="Pfam" id="PF14551">
    <property type="entry name" value="MCM_N"/>
    <property type="match status" value="1"/>
</dbReference>
<dbReference type="Gene3D" id="3.30.1640.10">
    <property type="entry name" value="mini-chromosome maintenance (MCM) complex, chain A, domain 1"/>
    <property type="match status" value="1"/>
</dbReference>
<dbReference type="AlphaFoldDB" id="A0A0B7ARQ2"/>
<dbReference type="GO" id="GO:0000727">
    <property type="term" value="P:double-strand break repair via break-induced replication"/>
    <property type="evidence" value="ECO:0007669"/>
    <property type="project" value="TreeGrafter"/>
</dbReference>
<accession>A0A0B7ARQ2</accession>
<gene>
    <name evidence="6" type="primary">ORF137577</name>
    <name evidence="7" type="synonym">ORF137583</name>
</gene>
<dbReference type="InterPro" id="IPR033762">
    <property type="entry name" value="MCM_OB"/>
</dbReference>
<dbReference type="InterPro" id="IPR031327">
    <property type="entry name" value="MCM"/>
</dbReference>
<dbReference type="Pfam" id="PF17207">
    <property type="entry name" value="MCM_OB"/>
    <property type="match status" value="1"/>
</dbReference>
<dbReference type="Gene3D" id="2.20.28.10">
    <property type="match status" value="1"/>
</dbReference>
<evidence type="ECO:0000259" key="4">
    <source>
        <dbReference type="Pfam" id="PF14551"/>
    </source>
</evidence>
<dbReference type="GO" id="GO:0017116">
    <property type="term" value="F:single-stranded DNA helicase activity"/>
    <property type="evidence" value="ECO:0007669"/>
    <property type="project" value="TreeGrafter"/>
</dbReference>
<feature type="compositionally biased region" description="Polar residues" evidence="3">
    <location>
        <begin position="85"/>
        <end position="94"/>
    </location>
</feature>
<dbReference type="Pfam" id="PF12619">
    <property type="entry name" value="MCM2_N"/>
    <property type="match status" value="1"/>
</dbReference>
<feature type="compositionally biased region" description="Basic and acidic residues" evidence="3">
    <location>
        <begin position="96"/>
        <end position="112"/>
    </location>
</feature>
<keyword evidence="2" id="KW-0131">Cell cycle</keyword>
<evidence type="ECO:0000313" key="7">
    <source>
        <dbReference type="EMBL" id="CEK83544.1"/>
    </source>
</evidence>
<feature type="region of interest" description="Disordered" evidence="3">
    <location>
        <begin position="1"/>
        <end position="144"/>
    </location>
</feature>
<dbReference type="GO" id="GO:0042555">
    <property type="term" value="C:MCM complex"/>
    <property type="evidence" value="ECO:0007669"/>
    <property type="project" value="InterPro"/>
</dbReference>
<feature type="domain" description="MCM OB" evidence="5">
    <location>
        <begin position="280"/>
        <end position="356"/>
    </location>
</feature>
<dbReference type="GO" id="GO:1902975">
    <property type="term" value="P:mitotic DNA replication initiation"/>
    <property type="evidence" value="ECO:0007669"/>
    <property type="project" value="TreeGrafter"/>
</dbReference>
<dbReference type="InterPro" id="IPR027925">
    <property type="entry name" value="MCM_N"/>
</dbReference>